<evidence type="ECO:0000256" key="6">
    <source>
        <dbReference type="ARBA" id="ARBA00022741"/>
    </source>
</evidence>
<dbReference type="PROSITE" id="PS00963">
    <property type="entry name" value="RIBOSOMAL_S2_2"/>
    <property type="match status" value="1"/>
</dbReference>
<dbReference type="GO" id="GO:0003735">
    <property type="term" value="F:structural constituent of ribosome"/>
    <property type="evidence" value="ECO:0007669"/>
    <property type="project" value="InterPro"/>
</dbReference>
<dbReference type="InterPro" id="IPR032677">
    <property type="entry name" value="GTP_cyclohydro_II"/>
</dbReference>
<dbReference type="KEGG" id="uam:UABAM_05517"/>
<keyword evidence="6" id="KW-0547">Nucleotide-binding</keyword>
<sequence>MNSTSTQVVVLIATCDRDDLLLDRSLPSVLNQNRLPDYIVVIDDSKNNSKLEEILTDRIPPGVKFIFLKNKRAKGASGAWNTGLVFVTDNFKNPENTFIAILDDDDEWHPCHLETCLKHTPNYDVVIGGITRYSSKTYNDSIPNVLNIDELLVTNPGIQGSNTFVRLSAILEAGLFDENLASCTDRDLYIRLAQMGVKTVSTERHTVHHYCCSDRLRLSSYGSPSKLEGLQAFWQKYQSQMSNEQKQMFLERSKTLFGFVPKQIASIPTAKIHFPRDPEPFHLIVAVISNNAQQLKPLLEDLRCLREESFLLDLDVLVMENGGDGQNLLELTKMDGINCHFISLSQQIRDNSRGIFGKGFQREKSLLGIGKARTILQRYIHRFMDKKQNSIGWILDDDMRLDFRARLYLPWLPSFRRWKVDVLLGSFEYASPNPPLNGSRIQLVDLIHNLQWLDNLKPDDVLPDRSNENRQTRLVYPDYYYDLSRLHTGHLETPYWLTPIYEGETVKEARTRLLERAPYLLAGEPLTRPILVDLPTDPINEAKESVNRGGNTFILNPLALQAPNAVAEVSGKEVRRSDMIWAVINRYYHGLTIKHVHFPVIHKRKIEAKPQLNIQKVVGEIQGSSLYAALKEILKGHAVHNFEFHEETKNVICDKVQEYQKKRLLSLKINYFRARGIQKYIKNYDQTGELEEFVEQLSQWYSETTFEAIESRVKTLSKDEIKKFIDSLKPQIENYTPKRDLYLNNWCYLPTNYGEFRMYDTGDEEIRLVSYGDVHQFSSIPLVRIHSSCMASELFKSNDCDCADQLEEAMQRIASQQEGLIFHLHQEGRGQGLSNKIKAISLMQKQKMDTVEAFEKLQLKQDVRDYQKVVDILLDLNIKSVRLITNNPRKISCLREAGLVVEPVNTQPKIRKENRDYLYTKRDKLNHFFCLD</sequence>
<dbReference type="AlphaFoldDB" id="A0A5S9ISI1"/>
<evidence type="ECO:0000256" key="2">
    <source>
        <dbReference type="ARBA" id="ARBA00004853"/>
    </source>
</evidence>
<evidence type="ECO:0000259" key="12">
    <source>
        <dbReference type="Pfam" id="PF00925"/>
    </source>
</evidence>
<keyword evidence="14" id="KW-1185">Reference proteome</keyword>
<dbReference type="GO" id="GO:0005840">
    <property type="term" value="C:ribosome"/>
    <property type="evidence" value="ECO:0007669"/>
    <property type="project" value="InterPro"/>
</dbReference>
<dbReference type="GO" id="GO:0003935">
    <property type="term" value="F:GTP cyclohydrolase II activity"/>
    <property type="evidence" value="ECO:0007669"/>
    <property type="project" value="UniProtKB-EC"/>
</dbReference>
<dbReference type="InterPro" id="IPR000926">
    <property type="entry name" value="RibA"/>
</dbReference>
<keyword evidence="9" id="KW-0342">GTP-binding</keyword>
<keyword evidence="4" id="KW-0686">Riboflavin biosynthesis</keyword>
<dbReference type="NCBIfam" id="NF001591">
    <property type="entry name" value="PRK00393.1"/>
    <property type="match status" value="1"/>
</dbReference>
<dbReference type="EMBL" id="AP019860">
    <property type="protein sequence ID" value="BBM87114.1"/>
    <property type="molecule type" value="Genomic_DNA"/>
</dbReference>
<evidence type="ECO:0000256" key="10">
    <source>
        <dbReference type="ARBA" id="ARBA00049295"/>
    </source>
</evidence>
<feature type="domain" description="Glycosyltransferase 2-like" evidence="11">
    <location>
        <begin position="10"/>
        <end position="142"/>
    </location>
</feature>
<gene>
    <name evidence="13" type="ORF">UABAM_05517</name>
</gene>
<keyword evidence="8" id="KW-0862">Zinc</keyword>
<dbReference type="CDD" id="cd00761">
    <property type="entry name" value="Glyco_tranf_GTA_type"/>
    <property type="match status" value="1"/>
</dbReference>
<evidence type="ECO:0000256" key="4">
    <source>
        <dbReference type="ARBA" id="ARBA00022619"/>
    </source>
</evidence>
<dbReference type="UniPathway" id="UPA00275"/>
<evidence type="ECO:0000256" key="1">
    <source>
        <dbReference type="ARBA" id="ARBA00001947"/>
    </source>
</evidence>
<accession>A0A5S9ISI1</accession>
<name>A0A5S9ISI1_UABAM</name>
<evidence type="ECO:0000256" key="9">
    <source>
        <dbReference type="ARBA" id="ARBA00023134"/>
    </source>
</evidence>
<dbReference type="RefSeq" id="WP_151971142.1">
    <property type="nucleotide sequence ID" value="NZ_AP019860.1"/>
</dbReference>
<dbReference type="InterPro" id="IPR029044">
    <property type="entry name" value="Nucleotide-diphossugar_trans"/>
</dbReference>
<dbReference type="CDD" id="cd00641">
    <property type="entry name" value="GTP_cyclohydro2"/>
    <property type="match status" value="1"/>
</dbReference>
<dbReference type="EC" id="3.5.4.25" evidence="3"/>
<dbReference type="GO" id="GO:0005829">
    <property type="term" value="C:cytosol"/>
    <property type="evidence" value="ECO:0007669"/>
    <property type="project" value="TreeGrafter"/>
</dbReference>
<organism evidence="13 14">
    <name type="scientific">Uabimicrobium amorphum</name>
    <dbReference type="NCBI Taxonomy" id="2596890"/>
    <lineage>
        <taxon>Bacteria</taxon>
        <taxon>Pseudomonadati</taxon>
        <taxon>Planctomycetota</taxon>
        <taxon>Candidatus Uabimicrobiia</taxon>
        <taxon>Candidatus Uabimicrobiales</taxon>
        <taxon>Candidatus Uabimicrobiaceae</taxon>
        <taxon>Candidatus Uabimicrobium</taxon>
    </lineage>
</organism>
<comment type="catalytic activity">
    <reaction evidence="10">
        <text>GTP + 4 H2O = 2,5-diamino-6-hydroxy-4-(5-phosphoribosylamino)-pyrimidine + formate + 2 phosphate + 3 H(+)</text>
        <dbReference type="Rhea" id="RHEA:23704"/>
        <dbReference type="ChEBI" id="CHEBI:15377"/>
        <dbReference type="ChEBI" id="CHEBI:15378"/>
        <dbReference type="ChEBI" id="CHEBI:15740"/>
        <dbReference type="ChEBI" id="CHEBI:37565"/>
        <dbReference type="ChEBI" id="CHEBI:43474"/>
        <dbReference type="ChEBI" id="CHEBI:58614"/>
        <dbReference type="EC" id="3.5.4.25"/>
    </reaction>
</comment>
<dbReference type="Pfam" id="PF00925">
    <property type="entry name" value="GTP_cyclohydro2"/>
    <property type="match status" value="1"/>
</dbReference>
<dbReference type="GO" id="GO:0009231">
    <property type="term" value="P:riboflavin biosynthetic process"/>
    <property type="evidence" value="ECO:0007669"/>
    <property type="project" value="UniProtKB-UniPathway"/>
</dbReference>
<dbReference type="OrthoDB" id="9793111at2"/>
<dbReference type="GO" id="GO:0046872">
    <property type="term" value="F:metal ion binding"/>
    <property type="evidence" value="ECO:0007669"/>
    <property type="project" value="UniProtKB-KW"/>
</dbReference>
<comment type="pathway">
    <text evidence="2">Cofactor biosynthesis; riboflavin biosynthesis; 5-amino-6-(D-ribitylamino)uracil from GTP: step 1/4.</text>
</comment>
<reference evidence="13 14" key="1">
    <citation type="submission" date="2019-08" db="EMBL/GenBank/DDBJ databases">
        <title>Complete genome sequence of Candidatus Uab amorphum.</title>
        <authorList>
            <person name="Shiratori T."/>
            <person name="Suzuki S."/>
            <person name="Kakizawa Y."/>
            <person name="Ishida K."/>
        </authorList>
    </citation>
    <scope>NUCLEOTIDE SEQUENCE [LARGE SCALE GENOMIC DNA]</scope>
    <source>
        <strain evidence="13 14">SRT547</strain>
    </source>
</reference>
<dbReference type="InterPro" id="IPR018130">
    <property type="entry name" value="Ribosomal_uS2_CS"/>
</dbReference>
<dbReference type="PANTHER" id="PTHR21327:SF18">
    <property type="entry name" value="3,4-DIHYDROXY-2-BUTANONE 4-PHOSPHATE SYNTHASE"/>
    <property type="match status" value="1"/>
</dbReference>
<dbReference type="GO" id="GO:0005525">
    <property type="term" value="F:GTP binding"/>
    <property type="evidence" value="ECO:0007669"/>
    <property type="project" value="UniProtKB-KW"/>
</dbReference>
<dbReference type="InterPro" id="IPR036144">
    <property type="entry name" value="RibA-like_sf"/>
</dbReference>
<dbReference type="GO" id="GO:0006412">
    <property type="term" value="P:translation"/>
    <property type="evidence" value="ECO:0007669"/>
    <property type="project" value="InterPro"/>
</dbReference>
<dbReference type="SUPFAM" id="SSF53448">
    <property type="entry name" value="Nucleotide-diphospho-sugar transferases"/>
    <property type="match status" value="1"/>
</dbReference>
<dbReference type="Pfam" id="PF00535">
    <property type="entry name" value="Glycos_transf_2"/>
    <property type="match status" value="1"/>
</dbReference>
<evidence type="ECO:0000256" key="7">
    <source>
        <dbReference type="ARBA" id="ARBA00022801"/>
    </source>
</evidence>
<feature type="domain" description="GTP cyclohydrolase II" evidence="12">
    <location>
        <begin position="747"/>
        <end position="901"/>
    </location>
</feature>
<evidence type="ECO:0000256" key="8">
    <source>
        <dbReference type="ARBA" id="ARBA00022833"/>
    </source>
</evidence>
<dbReference type="Gene3D" id="3.90.550.10">
    <property type="entry name" value="Spore Coat Polysaccharide Biosynthesis Protein SpsA, Chain A"/>
    <property type="match status" value="1"/>
</dbReference>
<evidence type="ECO:0000259" key="11">
    <source>
        <dbReference type="Pfam" id="PF00535"/>
    </source>
</evidence>
<evidence type="ECO:0000313" key="13">
    <source>
        <dbReference type="EMBL" id="BBM87114.1"/>
    </source>
</evidence>
<dbReference type="Gene3D" id="3.40.50.10990">
    <property type="entry name" value="GTP cyclohydrolase II"/>
    <property type="match status" value="1"/>
</dbReference>
<dbReference type="Proteomes" id="UP000326354">
    <property type="component" value="Chromosome"/>
</dbReference>
<comment type="cofactor">
    <cofactor evidence="1">
        <name>Zn(2+)</name>
        <dbReference type="ChEBI" id="CHEBI:29105"/>
    </cofactor>
</comment>
<evidence type="ECO:0000256" key="5">
    <source>
        <dbReference type="ARBA" id="ARBA00022723"/>
    </source>
</evidence>
<dbReference type="GO" id="GO:0008686">
    <property type="term" value="F:3,4-dihydroxy-2-butanone-4-phosphate synthase activity"/>
    <property type="evidence" value="ECO:0007669"/>
    <property type="project" value="TreeGrafter"/>
</dbReference>
<keyword evidence="7" id="KW-0378">Hydrolase</keyword>
<dbReference type="SUPFAM" id="SSF142695">
    <property type="entry name" value="RibA-like"/>
    <property type="match status" value="1"/>
</dbReference>
<protein>
    <recommendedName>
        <fullName evidence="3">GTP cyclohydrolase II</fullName>
        <ecNumber evidence="3">3.5.4.25</ecNumber>
    </recommendedName>
</protein>
<evidence type="ECO:0000313" key="14">
    <source>
        <dbReference type="Proteomes" id="UP000326354"/>
    </source>
</evidence>
<dbReference type="InterPro" id="IPR001173">
    <property type="entry name" value="Glyco_trans_2-like"/>
</dbReference>
<evidence type="ECO:0000256" key="3">
    <source>
        <dbReference type="ARBA" id="ARBA00012762"/>
    </source>
</evidence>
<keyword evidence="5" id="KW-0479">Metal-binding</keyword>
<dbReference type="PANTHER" id="PTHR21327">
    <property type="entry name" value="GTP CYCLOHYDROLASE II-RELATED"/>
    <property type="match status" value="1"/>
</dbReference>
<proteinExistence type="predicted"/>